<dbReference type="Pfam" id="PF06694">
    <property type="entry name" value="Plant_NMP1"/>
    <property type="match status" value="1"/>
</dbReference>
<gene>
    <name evidence="1" type="ORF">CSSPTR1EN2_LOCUS7162</name>
</gene>
<dbReference type="Proteomes" id="UP001497512">
    <property type="component" value="Chromosome 14"/>
</dbReference>
<name>A0ABP0TSK3_9BRYO</name>
<evidence type="ECO:0000313" key="2">
    <source>
        <dbReference type="Proteomes" id="UP001497512"/>
    </source>
</evidence>
<dbReference type="InterPro" id="IPR029711">
    <property type="entry name" value="Haus7-like"/>
</dbReference>
<protein>
    <recommendedName>
        <fullName evidence="3">AUGMIN subunit 7</fullName>
    </recommendedName>
</protein>
<proteinExistence type="predicted"/>
<organism evidence="1 2">
    <name type="scientific">Sphagnum troendelagicum</name>
    <dbReference type="NCBI Taxonomy" id="128251"/>
    <lineage>
        <taxon>Eukaryota</taxon>
        <taxon>Viridiplantae</taxon>
        <taxon>Streptophyta</taxon>
        <taxon>Embryophyta</taxon>
        <taxon>Bryophyta</taxon>
        <taxon>Sphagnophytina</taxon>
        <taxon>Sphagnopsida</taxon>
        <taxon>Sphagnales</taxon>
        <taxon>Sphagnaceae</taxon>
        <taxon>Sphagnum</taxon>
    </lineage>
</organism>
<accession>A0ABP0TSK3</accession>
<dbReference type="EMBL" id="OZ019906">
    <property type="protein sequence ID" value="CAK9203990.1"/>
    <property type="molecule type" value="Genomic_DNA"/>
</dbReference>
<dbReference type="PANTHER" id="PTHR14352">
    <property type="entry name" value="HAUS AUGMIN-LIKE COMPLEX SUBUNIT 7"/>
    <property type="match status" value="1"/>
</dbReference>
<dbReference type="InterPro" id="IPR010604">
    <property type="entry name" value="Plant_AUG7"/>
</dbReference>
<evidence type="ECO:0000313" key="1">
    <source>
        <dbReference type="EMBL" id="CAK9203990.1"/>
    </source>
</evidence>
<sequence>MEEVHQKLELLQYPRASAPSQSLLYAGLERYELLQWLFFRLLGDKSPFTQQALLGDGADRDEEAARIQYLAEIAKFLGLTTTVDPDAIQGKGSYESRAEMLHLIVELVQASCIADNPEWSVDDQVAKDIVLVDAIAEKQAQVFSDECKLFPADVQIMSNSPVKELGELEQQLSEHVKHLAQLQNMVTYLAAKQSYNPNEDHAEAEMELCACLEAFLDAAKAFNVIYAKEIRPWTHMMEVPQLHGLGPAASRLLDSYKLLLKLLRNLRNMRDSHLAITAGSDMASDDEALSSSPESSSLVKLVAECEEALLVLNNGLSIISDSLERN</sequence>
<reference evidence="1" key="1">
    <citation type="submission" date="2024-02" db="EMBL/GenBank/DDBJ databases">
        <authorList>
            <consortium name="ELIXIR-Norway"/>
            <consortium name="Elixir Norway"/>
        </authorList>
    </citation>
    <scope>NUCLEOTIDE SEQUENCE</scope>
</reference>
<evidence type="ECO:0008006" key="3">
    <source>
        <dbReference type="Google" id="ProtNLM"/>
    </source>
</evidence>
<dbReference type="PANTHER" id="PTHR14352:SF2">
    <property type="entry name" value="HAUS AUGMIN-LIKE COMPLEX SUBUNIT 7"/>
    <property type="match status" value="1"/>
</dbReference>
<keyword evidence="2" id="KW-1185">Reference proteome</keyword>